<organism evidence="8 9">
    <name type="scientific">Haloprofundus marisrubri</name>
    <dbReference type="NCBI Taxonomy" id="1514971"/>
    <lineage>
        <taxon>Archaea</taxon>
        <taxon>Methanobacteriati</taxon>
        <taxon>Methanobacteriota</taxon>
        <taxon>Stenosarchaea group</taxon>
        <taxon>Halobacteria</taxon>
        <taxon>Halobacteriales</taxon>
        <taxon>Haloferacaceae</taxon>
        <taxon>Haloprofundus</taxon>
    </lineage>
</organism>
<dbReference type="InterPro" id="IPR000923">
    <property type="entry name" value="BlueCu_1"/>
</dbReference>
<dbReference type="GO" id="GO:0005507">
    <property type="term" value="F:copper ion binding"/>
    <property type="evidence" value="ECO:0007669"/>
    <property type="project" value="InterPro"/>
</dbReference>
<proteinExistence type="predicted"/>
<accession>A0A0W1R311</accession>
<feature type="domain" description="Blue (type 1) copper" evidence="7">
    <location>
        <begin position="126"/>
        <end position="224"/>
    </location>
</feature>
<evidence type="ECO:0000259" key="7">
    <source>
        <dbReference type="Pfam" id="PF00127"/>
    </source>
</evidence>
<sequence length="231" mass="25883">MYGGSFTPDRIVIEAGETLTWINDGYNRHSVTAYEERIPDGAEYFSSGGFDSEYRARIDGYDYQKLIKENETFQHTFETPGYYDYFCIPHEDFSTMAGTVVVKEPNGDIPPTPEIVEPDTDHVVYMGPMSFTPESLTIQPGESVGWVNGTNIAHSVTASSVPDDATYFASGEFDTEEEAIQDWGYVRSGDVLAHDPYTHTFDVPGRYEYYCILHSLNMEGVVEVAPETDVV</sequence>
<comment type="subcellular location">
    <subcellularLocation>
        <location evidence="1">Membrane</location>
    </subcellularLocation>
</comment>
<evidence type="ECO:0000313" key="9">
    <source>
        <dbReference type="Proteomes" id="UP000054387"/>
    </source>
</evidence>
<keyword evidence="9" id="KW-1185">Reference proteome</keyword>
<name>A0A0W1R311_9EURY</name>
<dbReference type="PANTHER" id="PTHR34192:SF10">
    <property type="entry name" value="PLASTOCYANIN MAJOR ISOFORM, CHLOROPLASTIC-RELATED"/>
    <property type="match status" value="1"/>
</dbReference>
<evidence type="ECO:0000256" key="3">
    <source>
        <dbReference type="ARBA" id="ARBA00022723"/>
    </source>
</evidence>
<dbReference type="GO" id="GO:0016020">
    <property type="term" value="C:membrane"/>
    <property type="evidence" value="ECO:0007669"/>
    <property type="project" value="UniProtKB-SubCell"/>
</dbReference>
<dbReference type="Proteomes" id="UP000054387">
    <property type="component" value="Unassembled WGS sequence"/>
</dbReference>
<evidence type="ECO:0000256" key="2">
    <source>
        <dbReference type="ARBA" id="ARBA00022448"/>
    </source>
</evidence>
<evidence type="ECO:0000256" key="6">
    <source>
        <dbReference type="ARBA" id="ARBA00023136"/>
    </source>
</evidence>
<evidence type="ECO:0000256" key="1">
    <source>
        <dbReference type="ARBA" id="ARBA00004370"/>
    </source>
</evidence>
<keyword evidence="4" id="KW-0249">Electron transport</keyword>
<keyword evidence="3" id="KW-0479">Metal-binding</keyword>
<dbReference type="InterPro" id="IPR008972">
    <property type="entry name" value="Cupredoxin"/>
</dbReference>
<evidence type="ECO:0000313" key="8">
    <source>
        <dbReference type="EMBL" id="KTG07638.1"/>
    </source>
</evidence>
<gene>
    <name evidence="8" type="ORF">AUR64_02985</name>
</gene>
<dbReference type="Gene3D" id="2.60.40.420">
    <property type="entry name" value="Cupredoxins - blue copper proteins"/>
    <property type="match status" value="2"/>
</dbReference>
<comment type="caution">
    <text evidence="8">The sequence shown here is derived from an EMBL/GenBank/DDBJ whole genome shotgun (WGS) entry which is preliminary data.</text>
</comment>
<dbReference type="EMBL" id="LOPU01000041">
    <property type="protein sequence ID" value="KTG07638.1"/>
    <property type="molecule type" value="Genomic_DNA"/>
</dbReference>
<dbReference type="PANTHER" id="PTHR34192">
    <property type="entry name" value="PLASTOCYANIN MAJOR ISOFORM, CHLOROPLASTIC-RELATED"/>
    <property type="match status" value="1"/>
</dbReference>
<dbReference type="STRING" id="1514971.AUR64_02985"/>
<keyword evidence="5" id="KW-0186">Copper</keyword>
<keyword evidence="2" id="KW-0813">Transport</keyword>
<reference evidence="8 9" key="1">
    <citation type="submission" date="2015-12" db="EMBL/GenBank/DDBJ databases">
        <title>Haloprofundus marisrubri gen. nov., sp. nov., an extremely halophilic archaeon isolated from the Discovery deep brine-seawater interface in the Red Sea.</title>
        <authorList>
            <person name="Zhang G."/>
            <person name="Stingl U."/>
            <person name="Rashid M."/>
        </authorList>
    </citation>
    <scope>NUCLEOTIDE SEQUENCE [LARGE SCALE GENOMIC DNA]</scope>
    <source>
        <strain evidence="8 9">SB9</strain>
    </source>
</reference>
<dbReference type="Pfam" id="PF00127">
    <property type="entry name" value="Copper-bind"/>
    <property type="match status" value="2"/>
</dbReference>
<evidence type="ECO:0000256" key="4">
    <source>
        <dbReference type="ARBA" id="ARBA00022982"/>
    </source>
</evidence>
<dbReference type="SUPFAM" id="SSF49503">
    <property type="entry name" value="Cupredoxins"/>
    <property type="match status" value="2"/>
</dbReference>
<keyword evidence="6" id="KW-0472">Membrane</keyword>
<dbReference type="AlphaFoldDB" id="A0A0W1R311"/>
<feature type="domain" description="Blue (type 1) copper" evidence="7">
    <location>
        <begin position="6"/>
        <end position="103"/>
    </location>
</feature>
<evidence type="ECO:0000256" key="5">
    <source>
        <dbReference type="ARBA" id="ARBA00023008"/>
    </source>
</evidence>
<dbReference type="GO" id="GO:0009055">
    <property type="term" value="F:electron transfer activity"/>
    <property type="evidence" value="ECO:0007669"/>
    <property type="project" value="InterPro"/>
</dbReference>
<protein>
    <recommendedName>
        <fullName evidence="7">Blue (type 1) copper domain-containing protein</fullName>
    </recommendedName>
</protein>